<dbReference type="SUPFAM" id="SSF53218">
    <property type="entry name" value="Molybdenum cofactor biosynthesis proteins"/>
    <property type="match status" value="1"/>
</dbReference>
<dbReference type="Gene3D" id="2.170.190.11">
    <property type="entry name" value="Molybdopterin biosynthesis moea protein, domain 3"/>
    <property type="match status" value="1"/>
</dbReference>
<dbReference type="NCBIfam" id="NF045515">
    <property type="entry name" value="Glp_gephyrin"/>
    <property type="match status" value="1"/>
</dbReference>
<dbReference type="PANTHER" id="PTHR10192:SF5">
    <property type="entry name" value="GEPHYRIN"/>
    <property type="match status" value="1"/>
</dbReference>
<dbReference type="SUPFAM" id="SSF63882">
    <property type="entry name" value="MoeA N-terminal region -like"/>
    <property type="match status" value="1"/>
</dbReference>
<dbReference type="InterPro" id="IPR005111">
    <property type="entry name" value="MoeA_C_domain_IV"/>
</dbReference>
<dbReference type="InterPro" id="IPR036688">
    <property type="entry name" value="MoeA_C_domain_IV_sf"/>
</dbReference>
<comment type="function">
    <text evidence="2 11">Catalyzes the insertion of molybdate into adenylated molybdopterin with the concomitant release of AMP.</text>
</comment>
<keyword evidence="5 11" id="KW-0500">Molybdenum</keyword>
<evidence type="ECO:0000256" key="5">
    <source>
        <dbReference type="ARBA" id="ARBA00022505"/>
    </source>
</evidence>
<keyword evidence="8 11" id="KW-0460">Magnesium</keyword>
<evidence type="ECO:0000256" key="12">
    <source>
        <dbReference type="SAM" id="MobiDB-lite"/>
    </source>
</evidence>
<evidence type="ECO:0000256" key="1">
    <source>
        <dbReference type="ARBA" id="ARBA00001946"/>
    </source>
</evidence>
<evidence type="ECO:0000256" key="8">
    <source>
        <dbReference type="ARBA" id="ARBA00022842"/>
    </source>
</evidence>
<evidence type="ECO:0000259" key="13">
    <source>
        <dbReference type="SMART" id="SM00852"/>
    </source>
</evidence>
<name>A0A318SWR8_9BURK</name>
<accession>A0A318SWR8</accession>
<evidence type="ECO:0000256" key="3">
    <source>
        <dbReference type="ARBA" id="ARBA00005046"/>
    </source>
</evidence>
<dbReference type="Proteomes" id="UP000247540">
    <property type="component" value="Unassembled WGS sequence"/>
</dbReference>
<keyword evidence="9 11" id="KW-0501">Molybdenum cofactor biosynthesis</keyword>
<evidence type="ECO:0000256" key="6">
    <source>
        <dbReference type="ARBA" id="ARBA00022679"/>
    </source>
</evidence>
<proteinExistence type="inferred from homology"/>
<evidence type="ECO:0000313" key="14">
    <source>
        <dbReference type="EMBL" id="PYE79249.1"/>
    </source>
</evidence>
<dbReference type="Pfam" id="PF00994">
    <property type="entry name" value="MoCF_biosynth"/>
    <property type="match status" value="1"/>
</dbReference>
<comment type="similarity">
    <text evidence="4 11">Belongs to the MoeA family.</text>
</comment>
<dbReference type="AlphaFoldDB" id="A0A318SWR8"/>
<dbReference type="InterPro" id="IPR038987">
    <property type="entry name" value="MoeA-like"/>
</dbReference>
<keyword evidence="15" id="KW-1185">Reference proteome</keyword>
<dbReference type="SMART" id="SM00852">
    <property type="entry name" value="MoCF_biosynth"/>
    <property type="match status" value="1"/>
</dbReference>
<reference evidence="14 15" key="1">
    <citation type="submission" date="2018-06" db="EMBL/GenBank/DDBJ databases">
        <title>Genomic Encyclopedia of Type Strains, Phase III (KMG-III): the genomes of soil and plant-associated and newly described type strains.</title>
        <authorList>
            <person name="Whitman W."/>
        </authorList>
    </citation>
    <scope>NUCLEOTIDE SEQUENCE [LARGE SCALE GENOMIC DNA]</scope>
    <source>
        <strain evidence="14 15">CECT 7646</strain>
    </source>
</reference>
<evidence type="ECO:0000256" key="9">
    <source>
        <dbReference type="ARBA" id="ARBA00023150"/>
    </source>
</evidence>
<feature type="region of interest" description="Disordered" evidence="12">
    <location>
        <begin position="37"/>
        <end position="57"/>
    </location>
</feature>
<dbReference type="FunFam" id="3.40.980.10:FF:000004">
    <property type="entry name" value="Molybdopterin molybdenumtransferase"/>
    <property type="match status" value="1"/>
</dbReference>
<sequence>MAMGQEAGEKWTAAVALQPTILLLRSLPNALARGGCAENTRMTSTPPSPAAPLARGAPRKTLTALDDALAELLSCAEPLSETESVSTFDADRRVLAVDLVSALQVPPHDNSAMDGYAVRTADTARPGTELPISQRVAAGQVPQPLRPGTAARIFTGAPVPPGADAVVMQENCTALPASASAGAGGDAVRIDIAPAAGLAIRRAGEDVARDAVVLPRGTRLDPAAQGLAASIGCATLTVARKPRVALFSTGDELVMPGDVPADRMPPGAIYNSNRFLLRALLLRAGCEVTDRGVVPDDFAATVEALRGAAEAHDLVLTSGGVSVGEEDHVKPAVRSLGTLTLWQMAIKPGKPFAYGRVGAAHFIGLPGNPVSSFVTFLMLVRPFLLKLQGATQLAPTPLPMPAHFDWGKAEHRREFLRVARNPAGGLELFGHQGSGVLTSMVRSDGLVDNPAGTAIAHGDTVRFLPFSELMG</sequence>
<dbReference type="Pfam" id="PF03453">
    <property type="entry name" value="MoeA_N"/>
    <property type="match status" value="1"/>
</dbReference>
<comment type="cofactor">
    <cofactor evidence="1 11">
        <name>Mg(2+)</name>
        <dbReference type="ChEBI" id="CHEBI:18420"/>
    </cofactor>
</comment>
<dbReference type="Gene3D" id="3.40.980.10">
    <property type="entry name" value="MoaB/Mog-like domain"/>
    <property type="match status" value="1"/>
</dbReference>
<dbReference type="UniPathway" id="UPA00344"/>
<evidence type="ECO:0000256" key="11">
    <source>
        <dbReference type="RuleBase" id="RU365090"/>
    </source>
</evidence>
<comment type="catalytic activity">
    <reaction evidence="10">
        <text>adenylyl-molybdopterin + molybdate = Mo-molybdopterin + AMP + H(+)</text>
        <dbReference type="Rhea" id="RHEA:35047"/>
        <dbReference type="ChEBI" id="CHEBI:15378"/>
        <dbReference type="ChEBI" id="CHEBI:36264"/>
        <dbReference type="ChEBI" id="CHEBI:62727"/>
        <dbReference type="ChEBI" id="CHEBI:71302"/>
        <dbReference type="ChEBI" id="CHEBI:456215"/>
        <dbReference type="EC" id="2.10.1.1"/>
    </reaction>
</comment>
<dbReference type="EC" id="2.10.1.1" evidence="11"/>
<dbReference type="GO" id="GO:0005829">
    <property type="term" value="C:cytosol"/>
    <property type="evidence" value="ECO:0007669"/>
    <property type="project" value="TreeGrafter"/>
</dbReference>
<dbReference type="InterPro" id="IPR036135">
    <property type="entry name" value="MoeA_linker/N_sf"/>
</dbReference>
<dbReference type="GO" id="GO:0046872">
    <property type="term" value="F:metal ion binding"/>
    <property type="evidence" value="ECO:0007669"/>
    <property type="project" value="UniProtKB-UniRule"/>
</dbReference>
<dbReference type="Gene3D" id="3.90.105.10">
    <property type="entry name" value="Molybdopterin biosynthesis moea protein, domain 2"/>
    <property type="match status" value="1"/>
</dbReference>
<dbReference type="InterPro" id="IPR036425">
    <property type="entry name" value="MoaB/Mog-like_dom_sf"/>
</dbReference>
<dbReference type="Pfam" id="PF03454">
    <property type="entry name" value="MoeA_C"/>
    <property type="match status" value="1"/>
</dbReference>
<keyword evidence="6 11" id="KW-0808">Transferase</keyword>
<dbReference type="Gene3D" id="2.40.340.10">
    <property type="entry name" value="MoeA, C-terminal, domain IV"/>
    <property type="match status" value="1"/>
</dbReference>
<comment type="caution">
    <text evidence="14">The sequence shown here is derived from an EMBL/GenBank/DDBJ whole genome shotgun (WGS) entry which is preliminary data.</text>
</comment>
<dbReference type="CDD" id="cd00887">
    <property type="entry name" value="MoeA"/>
    <property type="match status" value="1"/>
</dbReference>
<organism evidence="14 15">
    <name type="scientific">Xylophilus ampelinus</name>
    <dbReference type="NCBI Taxonomy" id="54067"/>
    <lineage>
        <taxon>Bacteria</taxon>
        <taxon>Pseudomonadati</taxon>
        <taxon>Pseudomonadota</taxon>
        <taxon>Betaproteobacteria</taxon>
        <taxon>Burkholderiales</taxon>
        <taxon>Xylophilus</taxon>
    </lineage>
</organism>
<dbReference type="InterPro" id="IPR001453">
    <property type="entry name" value="MoaB/Mog_dom"/>
</dbReference>
<keyword evidence="7 11" id="KW-0479">Metal-binding</keyword>
<dbReference type="SUPFAM" id="SSF63867">
    <property type="entry name" value="MoeA C-terminal domain-like"/>
    <property type="match status" value="1"/>
</dbReference>
<gene>
    <name evidence="14" type="ORF">DFQ15_103237</name>
</gene>
<dbReference type="GO" id="GO:0006777">
    <property type="term" value="P:Mo-molybdopterin cofactor biosynthetic process"/>
    <property type="evidence" value="ECO:0007669"/>
    <property type="project" value="UniProtKB-UniRule"/>
</dbReference>
<dbReference type="NCBIfam" id="TIGR00177">
    <property type="entry name" value="molyb_syn"/>
    <property type="match status" value="1"/>
</dbReference>
<dbReference type="PANTHER" id="PTHR10192">
    <property type="entry name" value="MOLYBDOPTERIN BIOSYNTHESIS PROTEIN"/>
    <property type="match status" value="1"/>
</dbReference>
<evidence type="ECO:0000256" key="10">
    <source>
        <dbReference type="ARBA" id="ARBA00047317"/>
    </source>
</evidence>
<dbReference type="InterPro" id="IPR005110">
    <property type="entry name" value="MoeA_linker/N"/>
</dbReference>
<evidence type="ECO:0000313" key="15">
    <source>
        <dbReference type="Proteomes" id="UP000247540"/>
    </source>
</evidence>
<feature type="domain" description="MoaB/Mog" evidence="13">
    <location>
        <begin position="245"/>
        <end position="386"/>
    </location>
</feature>
<dbReference type="GO" id="GO:0061599">
    <property type="term" value="F:molybdopterin molybdotransferase activity"/>
    <property type="evidence" value="ECO:0007669"/>
    <property type="project" value="UniProtKB-UniRule"/>
</dbReference>
<dbReference type="EMBL" id="QJTC01000003">
    <property type="protein sequence ID" value="PYE79249.1"/>
    <property type="molecule type" value="Genomic_DNA"/>
</dbReference>
<evidence type="ECO:0000256" key="2">
    <source>
        <dbReference type="ARBA" id="ARBA00002901"/>
    </source>
</evidence>
<comment type="pathway">
    <text evidence="3 11">Cofactor biosynthesis; molybdopterin biosynthesis.</text>
</comment>
<evidence type="ECO:0000256" key="4">
    <source>
        <dbReference type="ARBA" id="ARBA00010763"/>
    </source>
</evidence>
<evidence type="ECO:0000256" key="7">
    <source>
        <dbReference type="ARBA" id="ARBA00022723"/>
    </source>
</evidence>
<protein>
    <recommendedName>
        <fullName evidence="11">Molybdopterin molybdenumtransferase</fullName>
        <ecNumber evidence="11">2.10.1.1</ecNumber>
    </recommendedName>
</protein>